<sequence>MLHKQKGFILALFAAGILFISNHDFMYAENFEGKEDEMNAKCEVIKNSETQGLCRQYKQYLQNKSNNLDNEIKEIKNQISKVKGNIDKIAPLIKENNEKIEQYDKQIHKVQLNIETMQNSIEDMNAKISEKENDIKERDQQMRERLIEMQAYTGSNYYIDFLMGSSSFVDLLRRTEIVGELNTYENEQISILNKEKQKLNEDRAIVKEQKELLIEQQNNIKDDKLRVETLNNVKQELLNGYHKQESKLSAQKRQIQMAQTSLPKIDLAIAEEFDKPKKPDTAKPDNNTNNDIKKPDTQTPQEPVVPNQPNDTSNNDSFLVPLSYGWHYESGTWHYPGGGGHMGMDFSTGGTINIPVQAPAAGVILHTYSGCGNGYSNCGIPIGGGNNVLLLTKKGNTIYAMPFYHMTSIAVTPGQKVSQGHVLGYSGDSGWSLGNHCHVEIIRVGNMSMSEALHIYNSSNDLTFGTGWNAEVPNACGSAPCRERPENYWL</sequence>
<comment type="caution">
    <text evidence="6">The sequence shown here is derived from an EMBL/GenBank/DDBJ whole genome shotgun (WGS) entry which is preliminary data.</text>
</comment>
<dbReference type="Pfam" id="PF01551">
    <property type="entry name" value="Peptidase_M23"/>
    <property type="match status" value="1"/>
</dbReference>
<feature type="region of interest" description="Disordered" evidence="3">
    <location>
        <begin position="273"/>
        <end position="316"/>
    </location>
</feature>
<dbReference type="InterPro" id="IPR050570">
    <property type="entry name" value="Cell_wall_metabolism_enzyme"/>
</dbReference>
<dbReference type="Proteomes" id="UP001203972">
    <property type="component" value="Unassembled WGS sequence"/>
</dbReference>
<proteinExistence type="predicted"/>
<keyword evidence="1" id="KW-0732">Signal</keyword>
<organism evidence="6 7">
    <name type="scientific">Clostridium innocuum</name>
    <dbReference type="NCBI Taxonomy" id="1522"/>
    <lineage>
        <taxon>Bacteria</taxon>
        <taxon>Bacillati</taxon>
        <taxon>Bacillota</taxon>
        <taxon>Clostridia</taxon>
        <taxon>Eubacteriales</taxon>
        <taxon>Clostridiaceae</taxon>
        <taxon>Clostridium</taxon>
    </lineage>
</organism>
<evidence type="ECO:0000256" key="1">
    <source>
        <dbReference type="ARBA" id="ARBA00022729"/>
    </source>
</evidence>
<name>A0AAP2XQN4_CLOIN</name>
<dbReference type="InterPro" id="IPR016047">
    <property type="entry name" value="M23ase_b-sheet_dom"/>
</dbReference>
<dbReference type="GO" id="GO:0004222">
    <property type="term" value="F:metalloendopeptidase activity"/>
    <property type="evidence" value="ECO:0007669"/>
    <property type="project" value="TreeGrafter"/>
</dbReference>
<evidence type="ECO:0000313" key="7">
    <source>
        <dbReference type="Proteomes" id="UP001203972"/>
    </source>
</evidence>
<reference evidence="6" key="1">
    <citation type="journal article" date="2022" name="Clin. Infect. Dis.">
        <title>Association between Clostridium innocuum and antibiotic-associated diarrhea in adults and children: A cross-sectional study and comparative genomics analysis.</title>
        <authorList>
            <person name="Cherny K.E."/>
            <person name="Muscat E.B."/>
            <person name="Balaji A."/>
            <person name="Mukherjee J."/>
            <person name="Ozer E.A."/>
            <person name="Angarone M.P."/>
            <person name="Hauser A.R."/>
            <person name="Sichel J.S."/>
            <person name="Amponsah E."/>
            <person name="Kociolek L.K."/>
        </authorList>
    </citation>
    <scope>NUCLEOTIDE SEQUENCE</scope>
    <source>
        <strain evidence="6">NU1-AC-029v</strain>
    </source>
</reference>
<dbReference type="InterPro" id="IPR057309">
    <property type="entry name" value="PcsB_CC"/>
</dbReference>
<evidence type="ECO:0000259" key="4">
    <source>
        <dbReference type="Pfam" id="PF01551"/>
    </source>
</evidence>
<keyword evidence="2" id="KW-0175">Coiled coil</keyword>
<gene>
    <name evidence="6" type="ORF">MKC95_01810</name>
</gene>
<dbReference type="Pfam" id="PF24568">
    <property type="entry name" value="CC_PcsB"/>
    <property type="match status" value="1"/>
</dbReference>
<dbReference type="InterPro" id="IPR011055">
    <property type="entry name" value="Dup_hybrid_motif"/>
</dbReference>
<evidence type="ECO:0000256" key="2">
    <source>
        <dbReference type="SAM" id="Coils"/>
    </source>
</evidence>
<feature type="domain" description="M23ase beta-sheet core" evidence="4">
    <location>
        <begin position="340"/>
        <end position="445"/>
    </location>
</feature>
<dbReference type="PANTHER" id="PTHR21666">
    <property type="entry name" value="PEPTIDASE-RELATED"/>
    <property type="match status" value="1"/>
</dbReference>
<dbReference type="PANTHER" id="PTHR21666:SF270">
    <property type="entry name" value="MUREIN HYDROLASE ACTIVATOR ENVC"/>
    <property type="match status" value="1"/>
</dbReference>
<feature type="compositionally biased region" description="Basic and acidic residues" evidence="3">
    <location>
        <begin position="273"/>
        <end position="283"/>
    </location>
</feature>
<feature type="compositionally biased region" description="Polar residues" evidence="3">
    <location>
        <begin position="297"/>
        <end position="316"/>
    </location>
</feature>
<dbReference type="CDD" id="cd12797">
    <property type="entry name" value="M23_peptidase"/>
    <property type="match status" value="1"/>
</dbReference>
<feature type="coiled-coil region" evidence="2">
    <location>
        <begin position="58"/>
        <end position="141"/>
    </location>
</feature>
<evidence type="ECO:0000259" key="5">
    <source>
        <dbReference type="Pfam" id="PF24568"/>
    </source>
</evidence>
<dbReference type="RefSeq" id="WP_008816535.1">
    <property type="nucleotide sequence ID" value="NZ_AP025565.1"/>
</dbReference>
<evidence type="ECO:0000313" key="6">
    <source>
        <dbReference type="EMBL" id="MCR0231505.1"/>
    </source>
</evidence>
<dbReference type="Gene3D" id="6.10.250.3150">
    <property type="match status" value="1"/>
</dbReference>
<dbReference type="AlphaFoldDB" id="A0AAP2XQN4"/>
<protein>
    <submittedName>
        <fullName evidence="6">Peptidoglycan DD-metalloendopeptidase family protein</fullName>
    </submittedName>
</protein>
<feature type="coiled-coil region" evidence="2">
    <location>
        <begin position="189"/>
        <end position="216"/>
    </location>
</feature>
<feature type="domain" description="Peptidoglycan hydrolase PcsB coiled-coil" evidence="5">
    <location>
        <begin position="128"/>
        <end position="201"/>
    </location>
</feature>
<dbReference type="EMBL" id="JAKTMA010000002">
    <property type="protein sequence ID" value="MCR0231505.1"/>
    <property type="molecule type" value="Genomic_DNA"/>
</dbReference>
<evidence type="ECO:0000256" key="3">
    <source>
        <dbReference type="SAM" id="MobiDB-lite"/>
    </source>
</evidence>
<dbReference type="SUPFAM" id="SSF51261">
    <property type="entry name" value="Duplicated hybrid motif"/>
    <property type="match status" value="1"/>
</dbReference>
<dbReference type="Gene3D" id="2.70.70.10">
    <property type="entry name" value="Glucose Permease (Domain IIA)"/>
    <property type="match status" value="1"/>
</dbReference>
<accession>A0AAP2XQN4</accession>